<feature type="domain" description="Glucodextranase N-terminal" evidence="2">
    <location>
        <begin position="12"/>
        <end position="258"/>
    </location>
</feature>
<dbReference type="PANTHER" id="PTHR31616:SF0">
    <property type="entry name" value="GLUCAN 1,4-ALPHA-GLUCOSIDASE"/>
    <property type="match status" value="1"/>
</dbReference>
<dbReference type="EMBL" id="AP021857">
    <property type="protein sequence ID" value="BBO20269.1"/>
    <property type="molecule type" value="Genomic_DNA"/>
</dbReference>
<dbReference type="InterPro" id="IPR011613">
    <property type="entry name" value="GH15-like"/>
</dbReference>
<dbReference type="CDD" id="cd07430">
    <property type="entry name" value="GH15_N"/>
    <property type="match status" value="1"/>
</dbReference>
<feature type="domain" description="GH15-like" evidence="1">
    <location>
        <begin position="277"/>
        <end position="339"/>
    </location>
</feature>
<name>A0A809QXY7_9PROT</name>
<evidence type="ECO:0000259" key="2">
    <source>
        <dbReference type="Pfam" id="PF09137"/>
    </source>
</evidence>
<dbReference type="GO" id="GO:0005975">
    <property type="term" value="P:carbohydrate metabolic process"/>
    <property type="evidence" value="ECO:0007669"/>
    <property type="project" value="InterPro"/>
</dbReference>
<feature type="domain" description="GH15-like" evidence="1">
    <location>
        <begin position="360"/>
        <end position="653"/>
    </location>
</feature>
<dbReference type="AlphaFoldDB" id="A0A809QXY7"/>
<organism evidence="3 4">
    <name type="scientific">Candidatus Desulfobacillus denitrificans</name>
    <dbReference type="NCBI Taxonomy" id="2608985"/>
    <lineage>
        <taxon>Bacteria</taxon>
        <taxon>Pseudomonadati</taxon>
        <taxon>Pseudomonadota</taxon>
        <taxon>Betaproteobacteria</taxon>
        <taxon>Candidatus Desulfobacillus</taxon>
    </lineage>
</organism>
<gene>
    <name evidence="3" type="ORF">DSYM_09680</name>
</gene>
<dbReference type="GO" id="GO:0016757">
    <property type="term" value="F:glycosyltransferase activity"/>
    <property type="evidence" value="ECO:0007669"/>
    <property type="project" value="UniProtKB-ARBA"/>
</dbReference>
<dbReference type="GO" id="GO:0030246">
    <property type="term" value="F:carbohydrate binding"/>
    <property type="evidence" value="ECO:0007669"/>
    <property type="project" value="InterPro"/>
</dbReference>
<dbReference type="InterPro" id="IPR014718">
    <property type="entry name" value="GH-type_carb-bd"/>
</dbReference>
<dbReference type="KEGG" id="ddz:DSYM_09680"/>
<proteinExistence type="predicted"/>
<sequence length="785" mass="84977">MHNGGGNSGGSAPGGPGIAPTWTSSAKDLVATALGPSRVWVTFGHGIVNEVYWPRTGLPQIRDLGFIVARDGAWFEVKRVRRYTLTLPAPGVPLPLIVHEGEGYRLELEALPDPQRDVLLLRYRLQGEGCRLYALLAPHLNGTGWHNSARAGEMLTARNGDADLCLAADGGFARSSAGYVGHSDGWQDFARNGAMTWTQAAADDGNVALMGELARAEGVLALAFAFGAEGAATLARSALCAGFAAARTRFVAGWERWAKTLDMPDVPSALRDEAYLSAAVLRMHEDRSYPGAMVASLSIPWGNTSDNVAGYHMVWTRDAVESSLALAALGQLGDARRTLAYLLAIQRADGGWCQNGFPDGRAYWHGVQLDEVAFPVLLAAKLRELGALEADDALRDGVRRAAGYLARHGPASEQDRWEELAGLSPFTLAVMIAALVGAAELAGEAEAAYLLSLADYWNERIEDWTYVEEGPFAAQCGVDGYYVRIGRPPACGGLRGRIDLRNRPDASIEVARLVGLEFLYLVRLGLRAADDARIRNSLRIADAVLAVRTPNGVAYRRYNEDGYGEHEDGAPYDGSGIGRPWPLLAGERGHYEVLAGNDALRELEAMRAMAGPCGMLPEQVWDAAPIPARNLYPGRPTGSAMPLAWAHAEFLKLLATRQSGRPFELLRAVERRYGAARPRAAAWHWRAELPFERLPAGRDLLVDSDAEFLLHAGFDGWREAFDRASAPLGCGRHGVRLSRAELAGHASLQIKRYFPARARWEDNDHEIALTEAGGGDATGRAEGRR</sequence>
<dbReference type="Pfam" id="PF09137">
    <property type="entry name" value="Glucodextran_N"/>
    <property type="match status" value="1"/>
</dbReference>
<dbReference type="InterPro" id="IPR011013">
    <property type="entry name" value="Gal_mutarotase_sf_dom"/>
</dbReference>
<dbReference type="Gene3D" id="2.70.98.10">
    <property type="match status" value="1"/>
</dbReference>
<dbReference type="Gene3D" id="1.50.10.10">
    <property type="match status" value="1"/>
</dbReference>
<evidence type="ECO:0000259" key="1">
    <source>
        <dbReference type="Pfam" id="PF00723"/>
    </source>
</evidence>
<accession>A0A809QXY7</accession>
<evidence type="ECO:0000313" key="4">
    <source>
        <dbReference type="Proteomes" id="UP000662914"/>
    </source>
</evidence>
<dbReference type="Proteomes" id="UP000662914">
    <property type="component" value="Chromosome"/>
</dbReference>
<dbReference type="GO" id="GO:0004553">
    <property type="term" value="F:hydrolase activity, hydrolyzing O-glycosyl compounds"/>
    <property type="evidence" value="ECO:0007669"/>
    <property type="project" value="TreeGrafter"/>
</dbReference>
<protein>
    <submittedName>
        <fullName evidence="3">Glucan 1,4-alpha-glucosidase</fullName>
    </submittedName>
</protein>
<dbReference type="PANTHER" id="PTHR31616">
    <property type="entry name" value="TREHALASE"/>
    <property type="match status" value="1"/>
</dbReference>
<reference evidence="3" key="1">
    <citation type="journal article" name="DNA Res.">
        <title>The physiological potential of anammox bacteria as revealed by their core genome structure.</title>
        <authorList>
            <person name="Okubo T."/>
            <person name="Toyoda A."/>
            <person name="Fukuhara K."/>
            <person name="Uchiyama I."/>
            <person name="Harigaya Y."/>
            <person name="Kuroiwa M."/>
            <person name="Suzuki T."/>
            <person name="Murakami Y."/>
            <person name="Suwa Y."/>
            <person name="Takami H."/>
        </authorList>
    </citation>
    <scope>NUCLEOTIDE SEQUENCE</scope>
    <source>
        <strain evidence="3">317325-3</strain>
    </source>
</reference>
<dbReference type="SUPFAM" id="SSF48208">
    <property type="entry name" value="Six-hairpin glycosidases"/>
    <property type="match status" value="1"/>
</dbReference>
<dbReference type="InterPro" id="IPR008928">
    <property type="entry name" value="6-hairpin_glycosidase_sf"/>
</dbReference>
<dbReference type="InterPro" id="IPR012341">
    <property type="entry name" value="6hp_glycosidase-like_sf"/>
</dbReference>
<dbReference type="InterPro" id="IPR015220">
    <property type="entry name" value="Glucodextranase_N"/>
</dbReference>
<dbReference type="SUPFAM" id="SSF74650">
    <property type="entry name" value="Galactose mutarotase-like"/>
    <property type="match status" value="1"/>
</dbReference>
<evidence type="ECO:0000313" key="3">
    <source>
        <dbReference type="EMBL" id="BBO20269.1"/>
    </source>
</evidence>
<dbReference type="Pfam" id="PF00723">
    <property type="entry name" value="Glyco_hydro_15"/>
    <property type="match status" value="2"/>
</dbReference>